<organism evidence="1 2">
    <name type="scientific">Anaerotignum lactatifermentans</name>
    <dbReference type="NCBI Taxonomy" id="160404"/>
    <lineage>
        <taxon>Bacteria</taxon>
        <taxon>Bacillati</taxon>
        <taxon>Bacillota</taxon>
        <taxon>Clostridia</taxon>
        <taxon>Lachnospirales</taxon>
        <taxon>Anaerotignaceae</taxon>
        <taxon>Anaerotignum</taxon>
    </lineage>
</organism>
<sequence length="100" mass="11320">MREIQKFSNNAAAKMKEVKQRVKVGLPLLDLLADEMKCDYLSDLRFLSPERKRELAERLKKIAPEAYDLQVWNDALVYLAGEAAEETAAAAKNRLVEGLV</sequence>
<evidence type="ECO:0000313" key="2">
    <source>
        <dbReference type="Proteomes" id="UP000195455"/>
    </source>
</evidence>
<proteinExistence type="predicted"/>
<comment type="caution">
    <text evidence="1">The sequence shown here is derived from an EMBL/GenBank/DDBJ whole genome shotgun (WGS) entry which is preliminary data.</text>
</comment>
<reference evidence="2" key="1">
    <citation type="submission" date="2017-04" db="EMBL/GenBank/DDBJ databases">
        <title>Function of individual gut microbiota members based on whole genome sequencing of pure cultures obtained from chicken caecum.</title>
        <authorList>
            <person name="Medvecky M."/>
            <person name="Cejkova D."/>
            <person name="Polansky O."/>
            <person name="Karasova D."/>
            <person name="Kubasova T."/>
            <person name="Cizek A."/>
            <person name="Rychlik I."/>
        </authorList>
    </citation>
    <scope>NUCLEOTIDE SEQUENCE [LARGE SCALE GENOMIC DNA]</scope>
    <source>
        <strain evidence="2">An75</strain>
    </source>
</reference>
<dbReference type="Proteomes" id="UP000195455">
    <property type="component" value="Unassembled WGS sequence"/>
</dbReference>
<dbReference type="AlphaFoldDB" id="A0A1Y3TY55"/>
<evidence type="ECO:0000313" key="1">
    <source>
        <dbReference type="EMBL" id="OUN39757.1"/>
    </source>
</evidence>
<dbReference type="RefSeq" id="WP_087990230.1">
    <property type="nucleotide sequence ID" value="NZ_NFHM01000037.1"/>
</dbReference>
<accession>A0A1Y3TY55</accession>
<name>A0A1Y3TY55_9FIRM</name>
<dbReference type="EMBL" id="NFHM01000037">
    <property type="protein sequence ID" value="OUN39757.1"/>
    <property type="molecule type" value="Genomic_DNA"/>
</dbReference>
<gene>
    <name evidence="1" type="ORF">B5G26_14980</name>
</gene>
<protein>
    <submittedName>
        <fullName evidence="1">Uncharacterized protein</fullName>
    </submittedName>
</protein>